<evidence type="ECO:0000256" key="1">
    <source>
        <dbReference type="ARBA" id="ARBA00022853"/>
    </source>
</evidence>
<keyword evidence="1" id="KW-0156">Chromatin regulator</keyword>
<dbReference type="GO" id="GO:0006357">
    <property type="term" value="P:regulation of transcription by RNA polymerase II"/>
    <property type="evidence" value="ECO:0007669"/>
    <property type="project" value="EnsemblFungi"/>
</dbReference>
<dbReference type="InterPro" id="IPR052406">
    <property type="entry name" value="Chromatin_Remodeling_Comp"/>
</dbReference>
<dbReference type="GO" id="GO:0006337">
    <property type="term" value="P:nucleosome disassembly"/>
    <property type="evidence" value="ECO:0007669"/>
    <property type="project" value="EnsemblFungi"/>
</dbReference>
<organism evidence="7 8">
    <name type="scientific">Eremothecium cymbalariae (strain CBS 270.75 / DBVPG 7215 / KCTC 17166 / NRRL Y-17582)</name>
    <name type="common">Yeast</name>
    <dbReference type="NCBI Taxonomy" id="931890"/>
    <lineage>
        <taxon>Eukaryota</taxon>
        <taxon>Fungi</taxon>
        <taxon>Dikarya</taxon>
        <taxon>Ascomycota</taxon>
        <taxon>Saccharomycotina</taxon>
        <taxon>Saccharomycetes</taxon>
        <taxon>Saccharomycetales</taxon>
        <taxon>Saccharomycetaceae</taxon>
        <taxon>Eremothecium</taxon>
    </lineage>
</organism>
<dbReference type="GO" id="GO:0009303">
    <property type="term" value="P:rRNA transcription"/>
    <property type="evidence" value="ECO:0007669"/>
    <property type="project" value="EnsemblFungi"/>
</dbReference>
<evidence type="ECO:0000256" key="3">
    <source>
        <dbReference type="ARBA" id="ARBA00023163"/>
    </source>
</evidence>
<feature type="compositionally biased region" description="Polar residues" evidence="5">
    <location>
        <begin position="13"/>
        <end position="23"/>
    </location>
</feature>
<dbReference type="GO" id="GO:0003677">
    <property type="term" value="F:DNA binding"/>
    <property type="evidence" value="ECO:0007669"/>
    <property type="project" value="EnsemblFungi"/>
</dbReference>
<dbReference type="InParanoid" id="G8JSA9"/>
<feature type="region of interest" description="Disordered" evidence="5">
    <location>
        <begin position="1"/>
        <end position="23"/>
    </location>
</feature>
<evidence type="ECO:0000256" key="4">
    <source>
        <dbReference type="ARBA" id="ARBA00023242"/>
    </source>
</evidence>
<dbReference type="PROSITE" id="PS51526">
    <property type="entry name" value="RFX_DBD"/>
    <property type="match status" value="1"/>
</dbReference>
<feature type="compositionally biased region" description="Low complexity" evidence="5">
    <location>
        <begin position="485"/>
        <end position="501"/>
    </location>
</feature>
<sequence>MFKQGTPAIAASESPSLQNEQQVEQPTMFQTIVPTPISVPRDLSSGVGSKSGPVLQHALAGLTVYQNLPSGSMIGVDDITRMKMALMSGVNEEVTWSLKKYLVYSNKAPYMVSLKMNKDLVDIFNTFVVAMAPILGRFEWPLVEADFYQFEKGLNAILILRNLAQDSDSTQVLATNDTLKSFLLCVLHWCNKFHQSKHVMYQENASLFMELINYVLDLLEAISSYIAPAKKDDPFFQNLVSILRITNDRYQVISILRSLSRLLVRSKADQESAADNLDDEILNEIVSYLLVDCDNELVMASLDFLYQYILPGNERITTLLSNPERNSVLTTILPSLLTYNVELPDYDYLSKVEIKLVRRVKPKPPTHVPTLQPDLFQKLLELNEPMRSTAWLRCCFESAAESEVTQISLWKSYEHIFSEPVKQSGRRLLPAVEFIKNVSNAFMGAAAMVVTDSVTAQKRFVIKGIQPKLKAISIADGEAAALAATNSSSSGSSNGSGTGDNRNSDFEEPLKNSEAKQIVLPRLKFPSKLSDVSKASATFLCLLSNDTHGLGLKFCNAVKPIIMHTLADVPPLNAVLNEFMDNIPTL</sequence>
<gene>
    <name evidence="7" type="ordered locus">Ecym_4600</name>
</gene>
<proteinExistence type="predicted"/>
<evidence type="ECO:0000313" key="7">
    <source>
        <dbReference type="EMBL" id="AET39631.1"/>
    </source>
</evidence>
<evidence type="ECO:0000256" key="2">
    <source>
        <dbReference type="ARBA" id="ARBA00023015"/>
    </source>
</evidence>
<name>G8JSA9_ERECY</name>
<dbReference type="KEGG" id="erc:Ecym_4600"/>
<dbReference type="GO" id="GO:0006368">
    <property type="term" value="P:transcription elongation by RNA polymerase II"/>
    <property type="evidence" value="ECO:0007669"/>
    <property type="project" value="EnsemblFungi"/>
</dbReference>
<feature type="domain" description="RFX-type winged-helix" evidence="6">
    <location>
        <begin position="388"/>
        <end position="469"/>
    </location>
</feature>
<dbReference type="PANTHER" id="PTHR22970:SF14">
    <property type="entry name" value="AT-RICH INTERACTIVE DOMAIN-CONTAINING PROTEIN 2"/>
    <property type="match status" value="1"/>
</dbReference>
<dbReference type="eggNOG" id="ENOG502QVTM">
    <property type="taxonomic scope" value="Eukaryota"/>
</dbReference>
<protein>
    <recommendedName>
        <fullName evidence="6">RFX-type winged-helix domain-containing protein</fullName>
    </recommendedName>
</protein>
<dbReference type="Proteomes" id="UP000006790">
    <property type="component" value="Chromosome 4"/>
</dbReference>
<dbReference type="FunCoup" id="G8JSA9">
    <property type="interactions" value="324"/>
</dbReference>
<keyword evidence="8" id="KW-1185">Reference proteome</keyword>
<feature type="region of interest" description="Disordered" evidence="5">
    <location>
        <begin position="485"/>
        <end position="510"/>
    </location>
</feature>
<dbReference type="InterPro" id="IPR016024">
    <property type="entry name" value="ARM-type_fold"/>
</dbReference>
<dbReference type="OrthoDB" id="338531at2759"/>
<keyword evidence="2" id="KW-0805">Transcription regulation</keyword>
<evidence type="ECO:0000313" key="8">
    <source>
        <dbReference type="Proteomes" id="UP000006790"/>
    </source>
</evidence>
<dbReference type="STRING" id="931890.G8JSA9"/>
<keyword evidence="3" id="KW-0804">Transcription</keyword>
<dbReference type="InterPro" id="IPR003150">
    <property type="entry name" value="DNA-bd_RFX"/>
</dbReference>
<dbReference type="EMBL" id="CP002500">
    <property type="protein sequence ID" value="AET39631.1"/>
    <property type="molecule type" value="Genomic_DNA"/>
</dbReference>
<accession>G8JSA9</accession>
<evidence type="ECO:0000259" key="6">
    <source>
        <dbReference type="PROSITE" id="PS51526"/>
    </source>
</evidence>
<dbReference type="SUPFAM" id="SSF48371">
    <property type="entry name" value="ARM repeat"/>
    <property type="match status" value="1"/>
</dbReference>
<dbReference type="GeneID" id="11470167"/>
<dbReference type="AlphaFoldDB" id="G8JSA9"/>
<evidence type="ECO:0000256" key="5">
    <source>
        <dbReference type="SAM" id="MobiDB-lite"/>
    </source>
</evidence>
<dbReference type="HOGENOM" id="CLU_026029_0_0_1"/>
<dbReference type="PANTHER" id="PTHR22970">
    <property type="entry name" value="AT-RICH INTERACTIVE DOMAIN-CONTAINING PROTEIN 2"/>
    <property type="match status" value="1"/>
</dbReference>
<dbReference type="OMA" id="KRFVIKG"/>
<dbReference type="RefSeq" id="XP_003646448.1">
    <property type="nucleotide sequence ID" value="XM_003646400.1"/>
</dbReference>
<dbReference type="GO" id="GO:0016586">
    <property type="term" value="C:RSC-type complex"/>
    <property type="evidence" value="ECO:0007669"/>
    <property type="project" value="EnsemblFungi"/>
</dbReference>
<reference evidence="8" key="1">
    <citation type="journal article" date="2012" name="G3 (Bethesda)">
        <title>Pichia sorbitophila, an interspecies yeast hybrid reveals early steps of genome resolution following polyploidization.</title>
        <authorList>
            <person name="Leh Louis V."/>
            <person name="Despons L."/>
            <person name="Friedrich A."/>
            <person name="Martin T."/>
            <person name="Durrens P."/>
            <person name="Casaregola S."/>
            <person name="Neuveglise C."/>
            <person name="Fairhead C."/>
            <person name="Marck C."/>
            <person name="Cruz J.A."/>
            <person name="Straub M.L."/>
            <person name="Kugler V."/>
            <person name="Sacerdot C."/>
            <person name="Uzunov Z."/>
            <person name="Thierry A."/>
            <person name="Weiss S."/>
            <person name="Bleykasten C."/>
            <person name="De Montigny J."/>
            <person name="Jacques N."/>
            <person name="Jung P."/>
            <person name="Lemaire M."/>
            <person name="Mallet S."/>
            <person name="Morel G."/>
            <person name="Richard G.F."/>
            <person name="Sarkar A."/>
            <person name="Savel G."/>
            <person name="Schacherer J."/>
            <person name="Seret M.L."/>
            <person name="Talla E."/>
            <person name="Samson G."/>
            <person name="Jubin C."/>
            <person name="Poulain J."/>
            <person name="Vacherie B."/>
            <person name="Barbe V."/>
            <person name="Pelletier E."/>
            <person name="Sherman D.J."/>
            <person name="Westhof E."/>
            <person name="Weissenbach J."/>
            <person name="Baret P.V."/>
            <person name="Wincker P."/>
            <person name="Gaillardin C."/>
            <person name="Dujon B."/>
            <person name="Souciet J.L."/>
        </authorList>
    </citation>
    <scope>NUCLEOTIDE SEQUENCE [LARGE SCALE GENOMIC DNA]</scope>
    <source>
        <strain evidence="8">CBS 270.75 / DBVPG 7215 / KCTC 17166 / NRRL Y-17582</strain>
    </source>
</reference>
<keyword evidence="4" id="KW-0539">Nucleus</keyword>